<dbReference type="Gene3D" id="3.30.1490.120">
    <property type="entry name" value="RNA polymerase Rpb7-like, N-terminal domain"/>
    <property type="match status" value="1"/>
</dbReference>
<evidence type="ECO:0000256" key="5">
    <source>
        <dbReference type="ARBA" id="ARBA00023242"/>
    </source>
</evidence>
<comment type="function">
    <text evidence="6">DNA-dependent RNA polymerase which catalyzes the transcription of DNA into RNA using the four ribonucleoside triphosphates as substrates.</text>
</comment>
<dbReference type="EMBL" id="JACCJB010000017">
    <property type="protein sequence ID" value="KAF6220185.1"/>
    <property type="molecule type" value="Genomic_DNA"/>
</dbReference>
<sequence length="205" mass="23317">MFILTTLSDLVQISPEDVEKPSGESIQDNINVKYANKVIQKIGLCICVYDILNASDGLIGHGTGIVNVNVEFRLIVFRPFKGEILLAQISGASEYGMKIRLDFFDDIFVPPNLMFPKSFFNVQEQVWTWVNDGDEYFYDKNEWVRVRVEDEQWNDISPSPPSERGSESTTERKSPYSITVSPLPLWKQDVLNDVGFDVAVRTWAG</sequence>
<comment type="subcellular location">
    <subcellularLocation>
        <location evidence="1 6">Nucleus</location>
    </subcellularLocation>
</comment>
<dbReference type="GO" id="GO:0055029">
    <property type="term" value="C:nuclear DNA-directed RNA polymerase complex"/>
    <property type="evidence" value="ECO:0007669"/>
    <property type="project" value="UniProtKB-ARBA"/>
</dbReference>
<reference evidence="10 11" key="1">
    <citation type="journal article" date="2020" name="Genomics">
        <title>Complete, high-quality genomes from long-read metagenomic sequencing of two wolf lichen thalli reveals enigmatic genome architecture.</title>
        <authorList>
            <person name="McKenzie S.K."/>
            <person name="Walston R.F."/>
            <person name="Allen J.L."/>
        </authorList>
    </citation>
    <scope>NUCLEOTIDE SEQUENCE [LARGE SCALE GENOMIC DNA]</scope>
    <source>
        <strain evidence="10">WasteWater1</strain>
    </source>
</reference>
<dbReference type="GO" id="GO:0006384">
    <property type="term" value="P:transcription initiation at RNA polymerase III promoter"/>
    <property type="evidence" value="ECO:0007669"/>
    <property type="project" value="TreeGrafter"/>
</dbReference>
<dbReference type="InterPro" id="IPR045113">
    <property type="entry name" value="Rpb7-like"/>
</dbReference>
<dbReference type="SUPFAM" id="SSF50249">
    <property type="entry name" value="Nucleic acid-binding proteins"/>
    <property type="match status" value="1"/>
</dbReference>
<evidence type="ECO:0000256" key="2">
    <source>
        <dbReference type="ARBA" id="ARBA00009307"/>
    </source>
</evidence>
<keyword evidence="4 6" id="KW-0804">Transcription</keyword>
<dbReference type="GeneID" id="59331727"/>
<evidence type="ECO:0000313" key="10">
    <source>
        <dbReference type="EMBL" id="KAF6220185.1"/>
    </source>
</evidence>
<evidence type="ECO:0000256" key="3">
    <source>
        <dbReference type="ARBA" id="ARBA00022478"/>
    </source>
</evidence>
<proteinExistence type="inferred from homology"/>
<dbReference type="SUPFAM" id="SSF88798">
    <property type="entry name" value="N-terminal, heterodimerisation domain of RBP7 (RpoE)"/>
    <property type="match status" value="1"/>
</dbReference>
<evidence type="ECO:0000259" key="8">
    <source>
        <dbReference type="Pfam" id="PF03876"/>
    </source>
</evidence>
<dbReference type="InterPro" id="IPR036898">
    <property type="entry name" value="RNA_pol_Rpb7-like_N_sf"/>
</dbReference>
<dbReference type="InterPro" id="IPR012340">
    <property type="entry name" value="NA-bd_OB-fold"/>
</dbReference>
<feature type="region of interest" description="Disordered" evidence="7">
    <location>
        <begin position="153"/>
        <end position="175"/>
    </location>
</feature>
<dbReference type="Proteomes" id="UP000593566">
    <property type="component" value="Unassembled WGS sequence"/>
</dbReference>
<evidence type="ECO:0000313" key="11">
    <source>
        <dbReference type="Proteomes" id="UP000593566"/>
    </source>
</evidence>
<dbReference type="InterPro" id="IPR013238">
    <property type="entry name" value="RNA_pol_III_Rbc25"/>
</dbReference>
<dbReference type="RefSeq" id="XP_037149620.1">
    <property type="nucleotide sequence ID" value="XM_037294239.1"/>
</dbReference>
<dbReference type="InterPro" id="IPR005576">
    <property type="entry name" value="Rpb7-like_N"/>
</dbReference>
<evidence type="ECO:0000256" key="1">
    <source>
        <dbReference type="ARBA" id="ARBA00004123"/>
    </source>
</evidence>
<dbReference type="FunFam" id="3.30.1490.120:FF:000001">
    <property type="entry name" value="DNA-directed RNA polymerase II subunit RPB7"/>
    <property type="match status" value="1"/>
</dbReference>
<dbReference type="Pfam" id="PF03876">
    <property type="entry name" value="SHS2_Rpb7-N"/>
    <property type="match status" value="1"/>
</dbReference>
<feature type="domain" description="RNA polymerase Rpb7-like N-terminal" evidence="8">
    <location>
        <begin position="8"/>
        <end position="64"/>
    </location>
</feature>
<comment type="similarity">
    <text evidence="2">Belongs to the eukaryotic RPB7/RPC8 RNA polymerase subunit family.</text>
</comment>
<dbReference type="Gene3D" id="2.40.50.140">
    <property type="entry name" value="Nucleic acid-binding proteins"/>
    <property type="match status" value="1"/>
</dbReference>
<evidence type="ECO:0000256" key="6">
    <source>
        <dbReference type="RuleBase" id="RU369086"/>
    </source>
</evidence>
<protein>
    <recommendedName>
        <fullName evidence="6">DNA-directed RNA polymerase subunit</fullName>
    </recommendedName>
</protein>
<dbReference type="PANTHER" id="PTHR12709:SF1">
    <property type="entry name" value="DNA-DIRECTED RNA POLYMERASE III SUBUNIT RPC8"/>
    <property type="match status" value="1"/>
</dbReference>
<feature type="compositionally biased region" description="Basic and acidic residues" evidence="7">
    <location>
        <begin position="164"/>
        <end position="174"/>
    </location>
</feature>
<evidence type="ECO:0000256" key="4">
    <source>
        <dbReference type="ARBA" id="ARBA00023163"/>
    </source>
</evidence>
<dbReference type="PANTHER" id="PTHR12709">
    <property type="entry name" value="DNA-DIRECTED RNA POLYMERASE II, III"/>
    <property type="match status" value="1"/>
</dbReference>
<evidence type="ECO:0000259" key="9">
    <source>
        <dbReference type="Pfam" id="PF08292"/>
    </source>
</evidence>
<evidence type="ECO:0000256" key="7">
    <source>
        <dbReference type="SAM" id="MobiDB-lite"/>
    </source>
</evidence>
<keyword evidence="11" id="KW-1185">Reference proteome</keyword>
<dbReference type="Pfam" id="PF08292">
    <property type="entry name" value="RNA_pol_Rbc25"/>
    <property type="match status" value="1"/>
</dbReference>
<keyword evidence="3 6" id="KW-0240">DNA-directed RNA polymerase</keyword>
<dbReference type="GO" id="GO:0005666">
    <property type="term" value="C:RNA polymerase III complex"/>
    <property type="evidence" value="ECO:0007669"/>
    <property type="project" value="TreeGrafter"/>
</dbReference>
<comment type="caution">
    <text evidence="10">The sequence shown here is derived from an EMBL/GenBank/DDBJ whole genome shotgun (WGS) entry which is preliminary data.</text>
</comment>
<dbReference type="AlphaFoldDB" id="A0A8H6CAW1"/>
<dbReference type="CDD" id="cd04330">
    <property type="entry name" value="RNAP_III_Rpc25_N"/>
    <property type="match status" value="1"/>
</dbReference>
<name>A0A8H6CAW1_9LECA</name>
<gene>
    <name evidence="10" type="ORF">HO133_003316</name>
</gene>
<keyword evidence="5 6" id="KW-0539">Nucleus</keyword>
<organism evidence="10 11">
    <name type="scientific">Letharia lupina</name>
    <dbReference type="NCBI Taxonomy" id="560253"/>
    <lineage>
        <taxon>Eukaryota</taxon>
        <taxon>Fungi</taxon>
        <taxon>Dikarya</taxon>
        <taxon>Ascomycota</taxon>
        <taxon>Pezizomycotina</taxon>
        <taxon>Lecanoromycetes</taxon>
        <taxon>OSLEUM clade</taxon>
        <taxon>Lecanoromycetidae</taxon>
        <taxon>Lecanorales</taxon>
        <taxon>Lecanorineae</taxon>
        <taxon>Parmeliaceae</taxon>
        <taxon>Letharia</taxon>
    </lineage>
</organism>
<feature type="domain" description="RNA polymerase III subunit Rpc25" evidence="9">
    <location>
        <begin position="83"/>
        <end position="171"/>
    </location>
</feature>
<accession>A0A8H6CAW1</accession>